<proteinExistence type="predicted"/>
<organism evidence="1">
    <name type="scientific">Arundo donax</name>
    <name type="common">Giant reed</name>
    <name type="synonym">Donax arundinaceus</name>
    <dbReference type="NCBI Taxonomy" id="35708"/>
    <lineage>
        <taxon>Eukaryota</taxon>
        <taxon>Viridiplantae</taxon>
        <taxon>Streptophyta</taxon>
        <taxon>Embryophyta</taxon>
        <taxon>Tracheophyta</taxon>
        <taxon>Spermatophyta</taxon>
        <taxon>Magnoliopsida</taxon>
        <taxon>Liliopsida</taxon>
        <taxon>Poales</taxon>
        <taxon>Poaceae</taxon>
        <taxon>PACMAD clade</taxon>
        <taxon>Arundinoideae</taxon>
        <taxon>Arundineae</taxon>
        <taxon>Arundo</taxon>
    </lineage>
</organism>
<accession>A0A0A9BY11</accession>
<evidence type="ECO:0000313" key="1">
    <source>
        <dbReference type="EMBL" id="JAD68191.1"/>
    </source>
</evidence>
<dbReference type="EMBL" id="GBRH01229704">
    <property type="protein sequence ID" value="JAD68191.1"/>
    <property type="molecule type" value="Transcribed_RNA"/>
</dbReference>
<name>A0A0A9BY11_ARUDO</name>
<protein>
    <submittedName>
        <fullName evidence="1">Uncharacterized protein</fullName>
    </submittedName>
</protein>
<reference evidence="1" key="2">
    <citation type="journal article" date="2015" name="Data Brief">
        <title>Shoot transcriptome of the giant reed, Arundo donax.</title>
        <authorList>
            <person name="Barrero R.A."/>
            <person name="Guerrero F.D."/>
            <person name="Moolhuijzen P."/>
            <person name="Goolsby J.A."/>
            <person name="Tidwell J."/>
            <person name="Bellgard S.E."/>
            <person name="Bellgard M.I."/>
        </authorList>
    </citation>
    <scope>NUCLEOTIDE SEQUENCE</scope>
    <source>
        <tissue evidence="1">Shoot tissue taken approximately 20 cm above the soil surface</tissue>
    </source>
</reference>
<reference evidence="1" key="1">
    <citation type="submission" date="2014-09" db="EMBL/GenBank/DDBJ databases">
        <authorList>
            <person name="Magalhaes I.L.F."/>
            <person name="Oliveira U."/>
            <person name="Santos F.R."/>
            <person name="Vidigal T.H.D.A."/>
            <person name="Brescovit A.D."/>
            <person name="Santos A.J."/>
        </authorList>
    </citation>
    <scope>NUCLEOTIDE SEQUENCE</scope>
    <source>
        <tissue evidence="1">Shoot tissue taken approximately 20 cm above the soil surface</tissue>
    </source>
</reference>
<dbReference type="AlphaFoldDB" id="A0A0A9BY11"/>
<sequence length="28" mass="3325">MPNRTITPYRYVCYSVIIRGIQVFSFLS</sequence>